<proteinExistence type="predicted"/>
<accession>A0A8J5TD39</accession>
<evidence type="ECO:0000313" key="1">
    <source>
        <dbReference type="EMBL" id="KAG8076584.1"/>
    </source>
</evidence>
<reference evidence="1" key="2">
    <citation type="submission" date="2021-02" db="EMBL/GenBank/DDBJ databases">
        <authorList>
            <person name="Kimball J.A."/>
            <person name="Haas M.W."/>
            <person name="Macchietto M."/>
            <person name="Kono T."/>
            <person name="Duquette J."/>
            <person name="Shao M."/>
        </authorList>
    </citation>
    <scope>NUCLEOTIDE SEQUENCE</scope>
    <source>
        <tissue evidence="1">Fresh leaf tissue</tissue>
    </source>
</reference>
<evidence type="ECO:0000313" key="2">
    <source>
        <dbReference type="Proteomes" id="UP000729402"/>
    </source>
</evidence>
<protein>
    <submittedName>
        <fullName evidence="1">Uncharacterized protein</fullName>
    </submittedName>
</protein>
<dbReference type="EMBL" id="JAAALK010000283">
    <property type="protein sequence ID" value="KAG8076584.1"/>
    <property type="molecule type" value="Genomic_DNA"/>
</dbReference>
<dbReference type="AlphaFoldDB" id="A0A8J5TD39"/>
<reference evidence="1" key="1">
    <citation type="journal article" date="2021" name="bioRxiv">
        <title>Whole Genome Assembly and Annotation of Northern Wild Rice, Zizania palustris L., Supports a Whole Genome Duplication in the Zizania Genus.</title>
        <authorList>
            <person name="Haas M."/>
            <person name="Kono T."/>
            <person name="Macchietto M."/>
            <person name="Millas R."/>
            <person name="McGilp L."/>
            <person name="Shao M."/>
            <person name="Duquette J."/>
            <person name="Hirsch C.N."/>
            <person name="Kimball J."/>
        </authorList>
    </citation>
    <scope>NUCLEOTIDE SEQUENCE</scope>
    <source>
        <tissue evidence="1">Fresh leaf tissue</tissue>
    </source>
</reference>
<name>A0A8J5TD39_ZIZPA</name>
<comment type="caution">
    <text evidence="1">The sequence shown here is derived from an EMBL/GenBank/DDBJ whole genome shotgun (WGS) entry which is preliminary data.</text>
</comment>
<organism evidence="1 2">
    <name type="scientific">Zizania palustris</name>
    <name type="common">Northern wild rice</name>
    <dbReference type="NCBI Taxonomy" id="103762"/>
    <lineage>
        <taxon>Eukaryota</taxon>
        <taxon>Viridiplantae</taxon>
        <taxon>Streptophyta</taxon>
        <taxon>Embryophyta</taxon>
        <taxon>Tracheophyta</taxon>
        <taxon>Spermatophyta</taxon>
        <taxon>Magnoliopsida</taxon>
        <taxon>Liliopsida</taxon>
        <taxon>Poales</taxon>
        <taxon>Poaceae</taxon>
        <taxon>BOP clade</taxon>
        <taxon>Oryzoideae</taxon>
        <taxon>Oryzeae</taxon>
        <taxon>Zizaniinae</taxon>
        <taxon>Zizania</taxon>
    </lineage>
</organism>
<sequence>MKAKFHFETLNRFDLFHYPGLYCCFVDLNPQNHFVESSPSASLINIRLMWQSALPCVPVNCMLNHWYFLNGYNVACLSYNLLSGRVCPQLNSRPRHLVTIITLRDGDHFGRRFTHHHLI</sequence>
<dbReference type="Proteomes" id="UP000729402">
    <property type="component" value="Unassembled WGS sequence"/>
</dbReference>
<gene>
    <name evidence="1" type="ORF">GUJ93_ZPchr0006g45393</name>
</gene>
<keyword evidence="2" id="KW-1185">Reference proteome</keyword>